<evidence type="ECO:0000259" key="4">
    <source>
        <dbReference type="SMART" id="SM00534"/>
    </source>
</evidence>
<evidence type="ECO:0000256" key="3">
    <source>
        <dbReference type="ARBA" id="ARBA00023125"/>
    </source>
</evidence>
<reference evidence="5" key="1">
    <citation type="journal article" date="2020" name="Nature">
        <title>Giant virus diversity and host interactions through global metagenomics.</title>
        <authorList>
            <person name="Schulz F."/>
            <person name="Roux S."/>
            <person name="Paez-Espino D."/>
            <person name="Jungbluth S."/>
            <person name="Walsh D.A."/>
            <person name="Denef V.J."/>
            <person name="McMahon K.D."/>
            <person name="Konstantinidis K.T."/>
            <person name="Eloe-Fadrosh E.A."/>
            <person name="Kyrpides N.C."/>
            <person name="Woyke T."/>
        </authorList>
    </citation>
    <scope>NUCLEOTIDE SEQUENCE</scope>
    <source>
        <strain evidence="5">GVMAG-M-3300023174-46</strain>
    </source>
</reference>
<name>A0A6C0DPQ9_9ZZZZ</name>
<dbReference type="GO" id="GO:0005524">
    <property type="term" value="F:ATP binding"/>
    <property type="evidence" value="ECO:0007669"/>
    <property type="project" value="UniProtKB-KW"/>
</dbReference>
<dbReference type="EMBL" id="MN739656">
    <property type="protein sequence ID" value="QHT18451.1"/>
    <property type="molecule type" value="Genomic_DNA"/>
</dbReference>
<dbReference type="GO" id="GO:0006298">
    <property type="term" value="P:mismatch repair"/>
    <property type="evidence" value="ECO:0007669"/>
    <property type="project" value="InterPro"/>
</dbReference>
<dbReference type="SMART" id="SM00534">
    <property type="entry name" value="MUTSac"/>
    <property type="match status" value="1"/>
</dbReference>
<dbReference type="PANTHER" id="PTHR11361">
    <property type="entry name" value="DNA MISMATCH REPAIR PROTEIN MUTS FAMILY MEMBER"/>
    <property type="match status" value="1"/>
</dbReference>
<dbReference type="GO" id="GO:0030983">
    <property type="term" value="F:mismatched DNA binding"/>
    <property type="evidence" value="ECO:0007669"/>
    <property type="project" value="InterPro"/>
</dbReference>
<accession>A0A6C0DPQ9</accession>
<dbReference type="InterPro" id="IPR045076">
    <property type="entry name" value="MutS"/>
</dbReference>
<keyword evidence="1" id="KW-0547">Nucleotide-binding</keyword>
<keyword evidence="2" id="KW-0067">ATP-binding</keyword>
<dbReference type="SUPFAM" id="SSF52540">
    <property type="entry name" value="P-loop containing nucleoside triphosphate hydrolases"/>
    <property type="match status" value="1"/>
</dbReference>
<feature type="domain" description="DNA mismatch repair proteins mutS family" evidence="4">
    <location>
        <begin position="331"/>
        <end position="506"/>
    </location>
</feature>
<organism evidence="5">
    <name type="scientific">viral metagenome</name>
    <dbReference type="NCBI Taxonomy" id="1070528"/>
    <lineage>
        <taxon>unclassified sequences</taxon>
        <taxon>metagenomes</taxon>
        <taxon>organismal metagenomes</taxon>
    </lineage>
</organism>
<dbReference type="GO" id="GO:0140664">
    <property type="term" value="F:ATP-dependent DNA damage sensor activity"/>
    <property type="evidence" value="ECO:0007669"/>
    <property type="project" value="InterPro"/>
</dbReference>
<dbReference type="InterPro" id="IPR027417">
    <property type="entry name" value="P-loop_NTPase"/>
</dbReference>
<protein>
    <recommendedName>
        <fullName evidence="4">DNA mismatch repair proteins mutS family domain-containing protein</fullName>
    </recommendedName>
</protein>
<dbReference type="AlphaFoldDB" id="A0A6C0DPQ9"/>
<evidence type="ECO:0000256" key="2">
    <source>
        <dbReference type="ARBA" id="ARBA00022840"/>
    </source>
</evidence>
<dbReference type="Gene3D" id="3.40.50.300">
    <property type="entry name" value="P-loop containing nucleotide triphosphate hydrolases"/>
    <property type="match status" value="1"/>
</dbReference>
<sequence>MDALFLEQTLGITNPYTQFQAEESVSRWPTNLMQCRSRSSCFRSLKAHLHDEKAPNWSLVTKSVETLEPLLRPPTTTETESYSQVRFSGSPWSTLNSVPFALLFLSIYKSYVVPTASILLPLISWIMPYILLKTFYAIDIHFTEYCKILWRIWNGHPMPRTPEELLLPPPEQPKDPILQMKQLFQNGWTVVTLGQALWQPIQQARHFMKLDVTSMELGHSVVLLKEEAVSIYKKWNRWLPSWLSSWISLCPNDSREAFSFVLDTPFWMVHLLRALGRFEFLWRLAEREDVHPVEFVDSEEPVLLLKEFGDPLIPMDRRVTSSFRLGKGSVQNHAILTGPNRGGKSSILRGILLNVRLAHAVGAAFANKMQLSHFTWIADGLRLNDMPGEVSMFEREIQFARNILHKTDGKGLILYDELFHSTNPPDAIRTSQAFCSQLWEKKHCISIVSTHVYSLAREAPSSSVKQLCVASWKHPDGTYTFSYALQRGICEVSSVDLLLEQNGLLAPSC</sequence>
<dbReference type="PANTHER" id="PTHR11361:SF99">
    <property type="entry name" value="DNA MISMATCH REPAIR PROTEIN"/>
    <property type="match status" value="1"/>
</dbReference>
<dbReference type="InterPro" id="IPR000432">
    <property type="entry name" value="DNA_mismatch_repair_MutS_C"/>
</dbReference>
<dbReference type="GO" id="GO:0005829">
    <property type="term" value="C:cytosol"/>
    <property type="evidence" value="ECO:0007669"/>
    <property type="project" value="TreeGrafter"/>
</dbReference>
<dbReference type="Pfam" id="PF00488">
    <property type="entry name" value="MutS_V"/>
    <property type="match status" value="1"/>
</dbReference>
<evidence type="ECO:0000313" key="5">
    <source>
        <dbReference type="EMBL" id="QHT18451.1"/>
    </source>
</evidence>
<proteinExistence type="predicted"/>
<keyword evidence="3" id="KW-0238">DNA-binding</keyword>
<evidence type="ECO:0000256" key="1">
    <source>
        <dbReference type="ARBA" id="ARBA00022741"/>
    </source>
</evidence>